<dbReference type="EMBL" id="CP031222">
    <property type="protein sequence ID" value="AXI02568.1"/>
    <property type="molecule type" value="Genomic_DNA"/>
</dbReference>
<organism evidence="2 3">
    <name type="scientific">Aquirhabdus parva</name>
    <dbReference type="NCBI Taxonomy" id="2283318"/>
    <lineage>
        <taxon>Bacteria</taxon>
        <taxon>Pseudomonadati</taxon>
        <taxon>Pseudomonadota</taxon>
        <taxon>Gammaproteobacteria</taxon>
        <taxon>Moraxellales</taxon>
        <taxon>Moraxellaceae</taxon>
        <taxon>Aquirhabdus</taxon>
    </lineage>
</organism>
<accession>A0A345P5K9</accession>
<proteinExistence type="predicted"/>
<dbReference type="AlphaFoldDB" id="A0A345P5K9"/>
<reference evidence="2 3" key="1">
    <citation type="submission" date="2018-07" db="EMBL/GenBank/DDBJ databases">
        <title>Genome sequencing of Moraxellaceae gen. HYN0046.</title>
        <authorList>
            <person name="Kim M."/>
            <person name="Yi H."/>
        </authorList>
    </citation>
    <scope>NUCLEOTIDE SEQUENCE [LARGE SCALE GENOMIC DNA]</scope>
    <source>
        <strain evidence="2 3">HYN0046</strain>
    </source>
</reference>
<evidence type="ECO:0008006" key="4">
    <source>
        <dbReference type="Google" id="ProtNLM"/>
    </source>
</evidence>
<gene>
    <name evidence="2" type="ORF">HYN46_06850</name>
</gene>
<sequence>MKEMVQGGAMSAFTADSIEIVNNIWHKQSILLIILLLTGLGLGLLWRKGLRIEDISWIIVVIILTTGFACVLLRVKLGL</sequence>
<keyword evidence="1" id="KW-0472">Membrane</keyword>
<evidence type="ECO:0000313" key="2">
    <source>
        <dbReference type="EMBL" id="AXI02568.1"/>
    </source>
</evidence>
<keyword evidence="3" id="KW-1185">Reference proteome</keyword>
<keyword evidence="1" id="KW-0812">Transmembrane</keyword>
<dbReference type="Proteomes" id="UP000253940">
    <property type="component" value="Chromosome"/>
</dbReference>
<feature type="transmembrane region" description="Helical" evidence="1">
    <location>
        <begin position="30"/>
        <end position="49"/>
    </location>
</feature>
<dbReference type="KEGG" id="mbah:HYN46_06850"/>
<keyword evidence="1" id="KW-1133">Transmembrane helix</keyword>
<evidence type="ECO:0000256" key="1">
    <source>
        <dbReference type="SAM" id="Phobius"/>
    </source>
</evidence>
<evidence type="ECO:0000313" key="3">
    <source>
        <dbReference type="Proteomes" id="UP000253940"/>
    </source>
</evidence>
<name>A0A345P5K9_9GAMM</name>
<feature type="transmembrane region" description="Helical" evidence="1">
    <location>
        <begin position="55"/>
        <end position="75"/>
    </location>
</feature>
<protein>
    <recommendedName>
        <fullName evidence="4">DUF2157 domain-containing protein</fullName>
    </recommendedName>
</protein>